<evidence type="ECO:0000256" key="7">
    <source>
        <dbReference type="ARBA" id="ARBA00023034"/>
    </source>
</evidence>
<dbReference type="OrthoDB" id="1666796at2759"/>
<feature type="compositionally biased region" description="Acidic residues" evidence="9">
    <location>
        <begin position="380"/>
        <end position="397"/>
    </location>
</feature>
<dbReference type="SUPFAM" id="SSF103473">
    <property type="entry name" value="MFS general substrate transporter"/>
    <property type="match status" value="1"/>
</dbReference>
<feature type="transmembrane region" description="Helical" evidence="10">
    <location>
        <begin position="311"/>
        <end position="334"/>
    </location>
</feature>
<sequence>MAENSLIRLLQFLLLCSVLLCSQAFYMPGWSIKNYRENEAIPLLVNKVYSENSQLQYAYYSLPFVCPPSGINHAGSSLLSGQPIPLNLGEVLRGDRIQQSDIELFMGRDFECKFLCNRTVTTPEIKRARRLIKEGYSVEWIVDNLPGATSFVTIDKSQKYYVPGFKLGYIDLATTSGKKKYFLNNHLTIVIKYRKASGRDGEKDKKVIVGFEIYTKSVGNVSRDRDGCPIDLENHIIPFELSLVQNKTGISNNYSKSSYHSPESESEESNDSGIKLQIPYTYSVYWREDDEIEWNHRWDMYFVNQEAGNKIHWLAIINSLVISGLLSGIVALILTRTIRADINTGREFFLENDKSRTRWKAKNDLNPIFKVDKAGLLGQSEDEGNDADISSDEEPLEDQSGWKLLPGDVFRVPSHGSLLAHLVGSGTQLFFMANGLLLLSSLGILNPSFRGSFISAGIGLFIFAGVFSGYFSGRLYKTFSGLDWRRNALVTALLFPGLLLAFFFILNLFVWAQASSTALPFGTLVGIIILWLCIQLPLVYAGSWYGYTQSGAWKHPTKSTINPRPIPPQNWYTTNPQSIIISGFIPFAVIFVELSFVFQSLWHERSGNYYLFGFLFIVSIILIITIIEVTIVSVYIKLCSEDYRWWWYSFAVGGGSSVWVFGYCVWYYFTKINIEGFISGFLFFGYSGIACIAYGLLCGTIGFLTAYAFVRRIYGTRHVKCGEEKPCCLRCSRSGFKCDGYRNNSIEKTNRKKLPRLLIPKTRRFPSQPALPLKDSSTYDNTVITSKPESACDRYEILNKVAYTPITSSWQEENRQKFVSLPKLPFSSPLSQKRDDYFRTIPHKVNILSPGIYDSTLTPPGSAFIKTSQYYDTYSEVQQNSFISCNRGENCQYPVHTCLLYREVEGFRFEIHCTFFTCLLFHIFENFDFYRDERENDEKSPSLLQVATGIRQIREWVTGTSQESKVTPNSSHFAKIQSQKQNNRNDGNNLHSVDALLKTLESHVASIAESRTREKYAMFWQQSQEAIRCIPSMWSTLDEARKSLVEIVERNQHWLRLTMYLNFSGESQNSPLPIYSFCSSLIPKLLSPDVFLSLSSKASERIQMLNELSRWDSAFQPLLNASHLSCAAQSDFLMASVLRMQWLASWITCSDEAIGSYGINTKNGVKKWIVEFSELSDIADVLLREWPSHQCLWTRVEDRELIRFDNSQKRDIPNRDIEVENDYWSMQYWFFSLPFLVPLMTIAWHYRHRSLRTLTTRLLNYCPDQHTCVEGKKKEQDMMMFERSGFNGQIMAKILAWLFSIEEESWYLGTITTTRFPIRPLGDVGNCCDLEFNSVWGCSSSKNSSANINESSAVGGVDVKSDYIPDWARASHVSMSYDNEGKGIKVCCYQAVGSLGSHVGQWKDVLIPW</sequence>
<evidence type="ECO:0000256" key="9">
    <source>
        <dbReference type="SAM" id="MobiDB-lite"/>
    </source>
</evidence>
<feature type="signal peptide" evidence="11">
    <location>
        <begin position="1"/>
        <end position="24"/>
    </location>
</feature>
<feature type="transmembrane region" description="Helical" evidence="10">
    <location>
        <begin position="429"/>
        <end position="447"/>
    </location>
</feature>
<feature type="transmembrane region" description="Helical" evidence="10">
    <location>
        <begin position="453"/>
        <end position="476"/>
    </location>
</feature>
<organism evidence="12 13">
    <name type="scientific">Erysiphe neolycopersici</name>
    <dbReference type="NCBI Taxonomy" id="212602"/>
    <lineage>
        <taxon>Eukaryota</taxon>
        <taxon>Fungi</taxon>
        <taxon>Dikarya</taxon>
        <taxon>Ascomycota</taxon>
        <taxon>Pezizomycotina</taxon>
        <taxon>Leotiomycetes</taxon>
        <taxon>Erysiphales</taxon>
        <taxon>Erysiphaceae</taxon>
        <taxon>Erysiphe</taxon>
    </lineage>
</organism>
<name>A0A420HH05_9PEZI</name>
<dbReference type="InterPro" id="IPR004240">
    <property type="entry name" value="EMP70"/>
</dbReference>
<feature type="region of interest" description="Disordered" evidence="9">
    <location>
        <begin position="378"/>
        <end position="398"/>
    </location>
</feature>
<evidence type="ECO:0000256" key="3">
    <source>
        <dbReference type="ARBA" id="ARBA00005227"/>
    </source>
</evidence>
<comment type="caution">
    <text evidence="12">The sequence shown here is derived from an EMBL/GenBank/DDBJ whole genome shotgun (WGS) entry which is preliminary data.</text>
</comment>
<dbReference type="PANTHER" id="PTHR10766">
    <property type="entry name" value="TRANSMEMBRANE 9 SUPERFAMILY PROTEIN"/>
    <property type="match status" value="1"/>
</dbReference>
<proteinExistence type="inferred from homology"/>
<keyword evidence="4 10" id="KW-0812">Transmembrane</keyword>
<evidence type="ECO:0000313" key="12">
    <source>
        <dbReference type="EMBL" id="RKF56721.1"/>
    </source>
</evidence>
<comment type="subcellular location">
    <subcellularLocation>
        <location evidence="2">Golgi apparatus</location>
    </subcellularLocation>
    <subcellularLocation>
        <location evidence="1">Membrane</location>
        <topology evidence="1">Multi-pass membrane protein</topology>
    </subcellularLocation>
</comment>
<dbReference type="GO" id="GO:0072657">
    <property type="term" value="P:protein localization to membrane"/>
    <property type="evidence" value="ECO:0007669"/>
    <property type="project" value="TreeGrafter"/>
</dbReference>
<feature type="chain" id="PRO_5019556484" evidence="11">
    <location>
        <begin position="25"/>
        <end position="1409"/>
    </location>
</feature>
<dbReference type="Pfam" id="PF02990">
    <property type="entry name" value="EMP70"/>
    <property type="match status" value="1"/>
</dbReference>
<feature type="transmembrane region" description="Helical" evidence="10">
    <location>
        <begin position="579"/>
        <end position="598"/>
    </location>
</feature>
<dbReference type="EMBL" id="MCFK01007932">
    <property type="protein sequence ID" value="RKF56721.1"/>
    <property type="molecule type" value="Genomic_DNA"/>
</dbReference>
<feature type="transmembrane region" description="Helical" evidence="10">
    <location>
        <begin position="610"/>
        <end position="636"/>
    </location>
</feature>
<keyword evidence="7" id="KW-0333">Golgi apparatus</keyword>
<dbReference type="InterPro" id="IPR036259">
    <property type="entry name" value="MFS_trans_sf"/>
</dbReference>
<evidence type="ECO:0000256" key="2">
    <source>
        <dbReference type="ARBA" id="ARBA00004555"/>
    </source>
</evidence>
<dbReference type="STRING" id="212602.A0A420HH05"/>
<keyword evidence="5 11" id="KW-0732">Signal</keyword>
<keyword evidence="6 10" id="KW-1133">Transmembrane helix</keyword>
<reference evidence="12 13" key="1">
    <citation type="journal article" date="2018" name="BMC Genomics">
        <title>Comparative genome analyses reveal sequence features reflecting distinct modes of host-adaptation between dicot and monocot powdery mildew.</title>
        <authorList>
            <person name="Wu Y."/>
            <person name="Ma X."/>
            <person name="Pan Z."/>
            <person name="Kale S.D."/>
            <person name="Song Y."/>
            <person name="King H."/>
            <person name="Zhang Q."/>
            <person name="Presley C."/>
            <person name="Deng X."/>
            <person name="Wei C.I."/>
            <person name="Xiao S."/>
        </authorList>
    </citation>
    <scope>NUCLEOTIDE SEQUENCE [LARGE SCALE GENOMIC DNA]</scope>
    <source>
        <strain evidence="12">UMSG2</strain>
    </source>
</reference>
<dbReference type="PANTHER" id="PTHR10766:SF55">
    <property type="entry name" value="TRANSMEMBRANE 9 SUPERFAMILY MEMBER 4"/>
    <property type="match status" value="1"/>
</dbReference>
<evidence type="ECO:0000256" key="10">
    <source>
        <dbReference type="SAM" id="Phobius"/>
    </source>
</evidence>
<evidence type="ECO:0000313" key="13">
    <source>
        <dbReference type="Proteomes" id="UP000286134"/>
    </source>
</evidence>
<feature type="transmembrane region" description="Helical" evidence="10">
    <location>
        <begin position="488"/>
        <end position="512"/>
    </location>
</feature>
<accession>A0A420HH05</accession>
<keyword evidence="13" id="KW-1185">Reference proteome</keyword>
<evidence type="ECO:0000256" key="8">
    <source>
        <dbReference type="ARBA" id="ARBA00023136"/>
    </source>
</evidence>
<keyword evidence="8 10" id="KW-0472">Membrane</keyword>
<gene>
    <name evidence="12" type="ORF">OnM2_079006</name>
</gene>
<evidence type="ECO:0000256" key="11">
    <source>
        <dbReference type="SAM" id="SignalP"/>
    </source>
</evidence>
<protein>
    <submittedName>
        <fullName evidence="12">Transmembrane 9 superfamily member 4</fullName>
    </submittedName>
</protein>
<comment type="similarity">
    <text evidence="3">Belongs to the nonaspanin (TM9SF) (TC 9.A.2) family.</text>
</comment>
<feature type="transmembrane region" description="Helical" evidence="10">
    <location>
        <begin position="681"/>
        <end position="710"/>
    </location>
</feature>
<evidence type="ECO:0000256" key="4">
    <source>
        <dbReference type="ARBA" id="ARBA00022692"/>
    </source>
</evidence>
<evidence type="ECO:0000256" key="1">
    <source>
        <dbReference type="ARBA" id="ARBA00004141"/>
    </source>
</evidence>
<evidence type="ECO:0000256" key="6">
    <source>
        <dbReference type="ARBA" id="ARBA00022989"/>
    </source>
</evidence>
<evidence type="ECO:0000256" key="5">
    <source>
        <dbReference type="ARBA" id="ARBA00022729"/>
    </source>
</evidence>
<dbReference type="GO" id="GO:0016020">
    <property type="term" value="C:membrane"/>
    <property type="evidence" value="ECO:0007669"/>
    <property type="project" value="UniProtKB-SubCell"/>
</dbReference>
<feature type="transmembrane region" description="Helical" evidence="10">
    <location>
        <begin position="518"/>
        <end position="540"/>
    </location>
</feature>
<dbReference type="GO" id="GO:0005794">
    <property type="term" value="C:Golgi apparatus"/>
    <property type="evidence" value="ECO:0007669"/>
    <property type="project" value="UniProtKB-SubCell"/>
</dbReference>
<feature type="transmembrane region" description="Helical" evidence="10">
    <location>
        <begin position="645"/>
        <end position="669"/>
    </location>
</feature>
<dbReference type="Proteomes" id="UP000286134">
    <property type="component" value="Unassembled WGS sequence"/>
</dbReference>